<comment type="subcellular location">
    <subcellularLocation>
        <location evidence="1">Cell outer membrane</location>
    </subcellularLocation>
</comment>
<dbReference type="InterPro" id="IPR012944">
    <property type="entry name" value="SusD_RagB_dom"/>
</dbReference>
<evidence type="ECO:0000259" key="7">
    <source>
        <dbReference type="Pfam" id="PF14322"/>
    </source>
</evidence>
<accession>A0A2U2PDB1</accession>
<organism evidence="8 9">
    <name type="scientific">Pararcticibacter amylolyticus</name>
    <dbReference type="NCBI Taxonomy" id="2173175"/>
    <lineage>
        <taxon>Bacteria</taxon>
        <taxon>Pseudomonadati</taxon>
        <taxon>Bacteroidota</taxon>
        <taxon>Sphingobacteriia</taxon>
        <taxon>Sphingobacteriales</taxon>
        <taxon>Sphingobacteriaceae</taxon>
        <taxon>Pararcticibacter</taxon>
    </lineage>
</organism>
<protein>
    <submittedName>
        <fullName evidence="8">RagB/SusD family nutrient uptake outer membrane protein</fullName>
    </submittedName>
</protein>
<dbReference type="Gene3D" id="1.25.40.390">
    <property type="match status" value="1"/>
</dbReference>
<dbReference type="EMBL" id="QEAS01000015">
    <property type="protein sequence ID" value="PWG79377.1"/>
    <property type="molecule type" value="Genomic_DNA"/>
</dbReference>
<evidence type="ECO:0000313" key="8">
    <source>
        <dbReference type="EMBL" id="PWG79377.1"/>
    </source>
</evidence>
<dbReference type="AlphaFoldDB" id="A0A2U2PDB1"/>
<dbReference type="Pfam" id="PF07980">
    <property type="entry name" value="SusD_RagB"/>
    <property type="match status" value="1"/>
</dbReference>
<keyword evidence="5" id="KW-0998">Cell outer membrane</keyword>
<dbReference type="Pfam" id="PF14322">
    <property type="entry name" value="SusD-like_3"/>
    <property type="match status" value="1"/>
</dbReference>
<keyword evidence="3" id="KW-0732">Signal</keyword>
<dbReference type="PROSITE" id="PS51257">
    <property type="entry name" value="PROKAR_LIPOPROTEIN"/>
    <property type="match status" value="1"/>
</dbReference>
<evidence type="ECO:0000256" key="4">
    <source>
        <dbReference type="ARBA" id="ARBA00023136"/>
    </source>
</evidence>
<proteinExistence type="inferred from homology"/>
<dbReference type="SUPFAM" id="SSF48452">
    <property type="entry name" value="TPR-like"/>
    <property type="match status" value="1"/>
</dbReference>
<dbReference type="InterPro" id="IPR033985">
    <property type="entry name" value="SusD-like_N"/>
</dbReference>
<dbReference type="Proteomes" id="UP000245647">
    <property type="component" value="Unassembled WGS sequence"/>
</dbReference>
<comment type="similarity">
    <text evidence="2">Belongs to the SusD family.</text>
</comment>
<evidence type="ECO:0000256" key="1">
    <source>
        <dbReference type="ARBA" id="ARBA00004442"/>
    </source>
</evidence>
<keyword evidence="9" id="KW-1185">Reference proteome</keyword>
<evidence type="ECO:0000256" key="2">
    <source>
        <dbReference type="ARBA" id="ARBA00006275"/>
    </source>
</evidence>
<evidence type="ECO:0000259" key="6">
    <source>
        <dbReference type="Pfam" id="PF07980"/>
    </source>
</evidence>
<dbReference type="GO" id="GO:0009279">
    <property type="term" value="C:cell outer membrane"/>
    <property type="evidence" value="ECO:0007669"/>
    <property type="project" value="UniProtKB-SubCell"/>
</dbReference>
<feature type="domain" description="RagB/SusD" evidence="6">
    <location>
        <begin position="325"/>
        <end position="644"/>
    </location>
</feature>
<keyword evidence="4" id="KW-0472">Membrane</keyword>
<feature type="domain" description="SusD-like N-terminal" evidence="7">
    <location>
        <begin position="93"/>
        <end position="231"/>
    </location>
</feature>
<evidence type="ECO:0000313" key="9">
    <source>
        <dbReference type="Proteomes" id="UP000245647"/>
    </source>
</evidence>
<dbReference type="InterPro" id="IPR011990">
    <property type="entry name" value="TPR-like_helical_dom_sf"/>
</dbReference>
<comment type="caution">
    <text evidence="8">The sequence shown here is derived from an EMBL/GenBank/DDBJ whole genome shotgun (WGS) entry which is preliminary data.</text>
</comment>
<gene>
    <name evidence="8" type="ORF">DDR33_17845</name>
</gene>
<reference evidence="8 9" key="1">
    <citation type="submission" date="2018-04" db="EMBL/GenBank/DDBJ databases">
        <title>Pedobacter chongqingensis sp. nov., isolated from a rottenly hemp rope.</title>
        <authorList>
            <person name="Cai Y."/>
        </authorList>
    </citation>
    <scope>NUCLEOTIDE SEQUENCE [LARGE SCALE GENOMIC DNA]</scope>
    <source>
        <strain evidence="8 9">FJ4-8</strain>
    </source>
</reference>
<evidence type="ECO:0000256" key="3">
    <source>
        <dbReference type="ARBA" id="ARBA00022729"/>
    </source>
</evidence>
<sequence length="644" mass="73395">MTMKRIISIIIISVSVLFGSCNKYMDIVPDNVPELDNAFATRIIAERYLFTCYSYLPGGFDLQSNPALFAGDELWLNSTANFGEGSYGNWYIARGNQNVNSPLNNYWEGSNQAKNLWRGIRDCNIFLDNVYKVPDMDETEKDRWRAEVLFLKAYYHYYLLRMYGPVHIMDKEVPVFSDPEQTQYERLPVDECMDYIIKLVDSSMVNLPEDITAIAQENGRLSKLAAYAMKAEMLVTAASPLFNGNTDYPGFVNSENKPFFNPVFSSEKWEKAAEACKVAVEFAESHGRALFKWKPTLNLTTPPQTSTINQMSYREAVAERDNNSEQIWINNVSRATQGFQAAATVRSYDPAYVDNRTLAGYLSPTLNVALMYYSKNGVPIEEDLTYDYGARFNLRTVPTGTSPYMYNLIPGHTTVGLHFDREDRFYASLSFDGGRYFMSSHLSDANAFSTVYRSGGNAAPVSISSYSITGYTPKKLVSYRNVVGSSDAYTVYEYPYPIIRLAELYLLYAEAQNEAFGPSAEIYSAIDKVRSRSGLGGVVDSWSLYSRNPGKPASKEGLREIIRRERTIELMFEGKRFWDLRRWKTAALELNTNILGWGVKEKETQLFYRSVSLYNRTFAQKDYLWPLSLSELRRNSKLTQNPGW</sequence>
<name>A0A2U2PDB1_9SPHI</name>
<dbReference type="OrthoDB" id="608091at2"/>
<evidence type="ECO:0000256" key="5">
    <source>
        <dbReference type="ARBA" id="ARBA00023237"/>
    </source>
</evidence>